<sequence>MAFHNTFDYNVGFEIHRDWFLVSRFRDSPPAGSSDDGEAAQGGRRSVGNPSTTRRQPSWASGQKWHFIVNRNTPCASLIVIQSLAFYVESLAFLEACCWFPLCSVCWNLQRRSSKSKLSTLYLLFQARTRSEEQLPLGGIFGTLVDGEEEDLIEDEDAATELDLAVECLVLLWRTLAGQPLPQLTERRCRVLLQEAHIAELKIRTAQTNRKGSLVLLLWTVLQLGYQVLRRHSGPLSFNY</sequence>
<gene>
    <name evidence="1" type="ORF">M9H77_23119</name>
</gene>
<reference evidence="2" key="1">
    <citation type="journal article" date="2023" name="Nat. Plants">
        <title>Single-cell RNA sequencing provides a high-resolution roadmap for understanding the multicellular compartmentation of specialized metabolism.</title>
        <authorList>
            <person name="Sun S."/>
            <person name="Shen X."/>
            <person name="Li Y."/>
            <person name="Li Y."/>
            <person name="Wang S."/>
            <person name="Li R."/>
            <person name="Zhang H."/>
            <person name="Shen G."/>
            <person name="Guo B."/>
            <person name="Wei J."/>
            <person name="Xu J."/>
            <person name="St-Pierre B."/>
            <person name="Chen S."/>
            <person name="Sun C."/>
        </authorList>
    </citation>
    <scope>NUCLEOTIDE SEQUENCE [LARGE SCALE GENOMIC DNA]</scope>
</reference>
<protein>
    <submittedName>
        <fullName evidence="1">Uncharacterized protein</fullName>
    </submittedName>
</protein>
<comment type="caution">
    <text evidence="1">The sequence shown here is derived from an EMBL/GenBank/DDBJ whole genome shotgun (WGS) entry which is preliminary data.</text>
</comment>
<evidence type="ECO:0000313" key="1">
    <source>
        <dbReference type="EMBL" id="KAI5663796.1"/>
    </source>
</evidence>
<organism evidence="1 2">
    <name type="scientific">Catharanthus roseus</name>
    <name type="common">Madagascar periwinkle</name>
    <name type="synonym">Vinca rosea</name>
    <dbReference type="NCBI Taxonomy" id="4058"/>
    <lineage>
        <taxon>Eukaryota</taxon>
        <taxon>Viridiplantae</taxon>
        <taxon>Streptophyta</taxon>
        <taxon>Embryophyta</taxon>
        <taxon>Tracheophyta</taxon>
        <taxon>Spermatophyta</taxon>
        <taxon>Magnoliopsida</taxon>
        <taxon>eudicotyledons</taxon>
        <taxon>Gunneridae</taxon>
        <taxon>Pentapetalae</taxon>
        <taxon>asterids</taxon>
        <taxon>lamiids</taxon>
        <taxon>Gentianales</taxon>
        <taxon>Apocynaceae</taxon>
        <taxon>Rauvolfioideae</taxon>
        <taxon>Vinceae</taxon>
        <taxon>Catharanthinae</taxon>
        <taxon>Catharanthus</taxon>
    </lineage>
</organism>
<dbReference type="Proteomes" id="UP001060085">
    <property type="component" value="Linkage Group LG05"/>
</dbReference>
<name>A0ACC0AWF8_CATRO</name>
<dbReference type="EMBL" id="CM044705">
    <property type="protein sequence ID" value="KAI5663796.1"/>
    <property type="molecule type" value="Genomic_DNA"/>
</dbReference>
<keyword evidence="2" id="KW-1185">Reference proteome</keyword>
<proteinExistence type="predicted"/>
<accession>A0ACC0AWF8</accession>
<evidence type="ECO:0000313" key="2">
    <source>
        <dbReference type="Proteomes" id="UP001060085"/>
    </source>
</evidence>